<keyword evidence="1 2" id="KW-0812">Transmembrane</keyword>
<keyword evidence="1" id="KW-1133">Transmembrane helix</keyword>
<protein>
    <submittedName>
        <fullName evidence="2">Transmembrane protein, putative</fullName>
    </submittedName>
</protein>
<dbReference type="EMBL" id="CYKH01000592">
    <property type="protein sequence ID" value="CUG06504.1"/>
    <property type="molecule type" value="Genomic_DNA"/>
</dbReference>
<reference evidence="3" key="1">
    <citation type="submission" date="2015-09" db="EMBL/GenBank/DDBJ databases">
        <authorList>
            <consortium name="Pathogen Informatics"/>
        </authorList>
    </citation>
    <scope>NUCLEOTIDE SEQUENCE [LARGE SCALE GENOMIC DNA]</scope>
    <source>
        <strain evidence="3">Lake Konstanz</strain>
    </source>
</reference>
<name>A0A0S4IX02_BODSA</name>
<keyword evidence="3" id="KW-1185">Reference proteome</keyword>
<dbReference type="VEuPathDB" id="TriTrypDB:BSAL_72945"/>
<accession>A0A0S4IX02</accession>
<feature type="transmembrane region" description="Helical" evidence="1">
    <location>
        <begin position="87"/>
        <end position="107"/>
    </location>
</feature>
<evidence type="ECO:0000313" key="3">
    <source>
        <dbReference type="Proteomes" id="UP000051952"/>
    </source>
</evidence>
<evidence type="ECO:0000313" key="2">
    <source>
        <dbReference type="EMBL" id="CUG06504.1"/>
    </source>
</evidence>
<keyword evidence="1" id="KW-0472">Membrane</keyword>
<dbReference type="AlphaFoldDB" id="A0A0S4IX02"/>
<evidence type="ECO:0000256" key="1">
    <source>
        <dbReference type="SAM" id="Phobius"/>
    </source>
</evidence>
<dbReference type="Proteomes" id="UP000051952">
    <property type="component" value="Unassembled WGS sequence"/>
</dbReference>
<sequence>MLVRNPPQQSFDALPLLAAPEYHPLAIFRALLNHLFPKYHLNCNPRIWYEKLLIDAIMICRVLYFFGQLFSIIFPFLHFIIYRGHQNLLQCFCFYGAAGTMFVIICLAPRIYRFVLFGLFHLPQAMLAFQQGWLPDNCGPHRRLFHPPASALHRNLSRLLNCSLRTSWASSPLSCGGRTLICERILLLIVTTCRTT</sequence>
<gene>
    <name evidence="2" type="ORF">BSAL_72945</name>
</gene>
<proteinExistence type="predicted"/>
<feature type="transmembrane region" description="Helical" evidence="1">
    <location>
        <begin position="62"/>
        <end position="81"/>
    </location>
</feature>
<organism evidence="2 3">
    <name type="scientific">Bodo saltans</name>
    <name type="common">Flagellated protozoan</name>
    <dbReference type="NCBI Taxonomy" id="75058"/>
    <lineage>
        <taxon>Eukaryota</taxon>
        <taxon>Discoba</taxon>
        <taxon>Euglenozoa</taxon>
        <taxon>Kinetoplastea</taxon>
        <taxon>Metakinetoplastina</taxon>
        <taxon>Eubodonida</taxon>
        <taxon>Bodonidae</taxon>
        <taxon>Bodo</taxon>
    </lineage>
</organism>